<dbReference type="EMBL" id="JBHSNB010000001">
    <property type="protein sequence ID" value="MFC5584458.1"/>
    <property type="molecule type" value="Genomic_DNA"/>
</dbReference>
<dbReference type="Proteomes" id="UP001596107">
    <property type="component" value="Unassembled WGS sequence"/>
</dbReference>
<comment type="caution">
    <text evidence="2">The sequence shown here is derived from an EMBL/GenBank/DDBJ whole genome shotgun (WGS) entry which is preliminary data.</text>
</comment>
<keyword evidence="3" id="KW-1185">Reference proteome</keyword>
<dbReference type="InterPro" id="IPR002711">
    <property type="entry name" value="HNH"/>
</dbReference>
<dbReference type="RefSeq" id="WP_378596288.1">
    <property type="nucleotide sequence ID" value="NZ_JBHSNB010000001.1"/>
</dbReference>
<evidence type="ECO:0000313" key="3">
    <source>
        <dbReference type="Proteomes" id="UP001596107"/>
    </source>
</evidence>
<protein>
    <submittedName>
        <fullName evidence="2">HNH endonuclease</fullName>
    </submittedName>
</protein>
<sequence>MFKPGDAVNPYTASKCDMPTTKWPRHRMSCSQTSERVGLGKVICSSGSVQFKAYCLECGGRGPDLPHTHVEGLDLDRIPTMTQHDVIPCERCGSTEGTEVHHWAPWHLFDDADEWPTSNLCKSCHTRWHRIVTPNMSTPRSRT</sequence>
<evidence type="ECO:0000259" key="1">
    <source>
        <dbReference type="Pfam" id="PF01844"/>
    </source>
</evidence>
<keyword evidence="2" id="KW-0255">Endonuclease</keyword>
<organism evidence="2 3">
    <name type="scientific">Nitratireductor kimnyeongensis</name>
    <dbReference type="NCBI Taxonomy" id="430679"/>
    <lineage>
        <taxon>Bacteria</taxon>
        <taxon>Pseudomonadati</taxon>
        <taxon>Pseudomonadota</taxon>
        <taxon>Alphaproteobacteria</taxon>
        <taxon>Hyphomicrobiales</taxon>
        <taxon>Phyllobacteriaceae</taxon>
        <taxon>Nitratireductor</taxon>
    </lineage>
</organism>
<reference evidence="3" key="1">
    <citation type="journal article" date="2019" name="Int. J. Syst. Evol. Microbiol.">
        <title>The Global Catalogue of Microorganisms (GCM) 10K type strain sequencing project: providing services to taxonomists for standard genome sequencing and annotation.</title>
        <authorList>
            <consortium name="The Broad Institute Genomics Platform"/>
            <consortium name="The Broad Institute Genome Sequencing Center for Infectious Disease"/>
            <person name="Wu L."/>
            <person name="Ma J."/>
        </authorList>
    </citation>
    <scope>NUCLEOTIDE SEQUENCE [LARGE SCALE GENOMIC DNA]</scope>
    <source>
        <strain evidence="3">JCM 3366</strain>
    </source>
</reference>
<proteinExistence type="predicted"/>
<gene>
    <name evidence="2" type="ORF">ACFPOD_05000</name>
</gene>
<keyword evidence="2" id="KW-0540">Nuclease</keyword>
<evidence type="ECO:0000313" key="2">
    <source>
        <dbReference type="EMBL" id="MFC5584458.1"/>
    </source>
</evidence>
<name>A0ABW0T6M7_9HYPH</name>
<keyword evidence="2" id="KW-0378">Hydrolase</keyword>
<dbReference type="GO" id="GO:0004519">
    <property type="term" value="F:endonuclease activity"/>
    <property type="evidence" value="ECO:0007669"/>
    <property type="project" value="UniProtKB-KW"/>
</dbReference>
<feature type="domain" description="HNH" evidence="1">
    <location>
        <begin position="89"/>
        <end position="129"/>
    </location>
</feature>
<dbReference type="Pfam" id="PF01844">
    <property type="entry name" value="HNH"/>
    <property type="match status" value="1"/>
</dbReference>
<accession>A0ABW0T6M7</accession>